<evidence type="ECO:0000313" key="16">
    <source>
        <dbReference type="Ensembl" id="ENSEASP00005042229.1"/>
    </source>
</evidence>
<evidence type="ECO:0000256" key="11">
    <source>
        <dbReference type="ARBA" id="ARBA00030100"/>
    </source>
</evidence>
<dbReference type="Gene3D" id="2.40.50.120">
    <property type="match status" value="1"/>
</dbReference>
<reference evidence="16" key="3">
    <citation type="submission" date="2025-09" db="UniProtKB">
        <authorList>
            <consortium name="Ensembl"/>
        </authorList>
    </citation>
    <scope>IDENTIFICATION</scope>
</reference>
<accession>A0A9L0IMW0</accession>
<feature type="binding site" evidence="12">
    <location>
        <position position="24"/>
    </location>
    <ligand>
        <name>Zn(2+)</name>
        <dbReference type="ChEBI" id="CHEBI:29105"/>
        <note>ligand shared with metalloproteinase partner</note>
    </ligand>
</feature>
<dbReference type="PANTHER" id="PTHR11844:SF20">
    <property type="entry name" value="METALLOPROTEINASE INHIBITOR 1"/>
    <property type="match status" value="1"/>
</dbReference>
<dbReference type="GO" id="GO:0031012">
    <property type="term" value="C:extracellular matrix"/>
    <property type="evidence" value="ECO:0007669"/>
    <property type="project" value="TreeGrafter"/>
</dbReference>
<dbReference type="InterPro" id="IPR001820">
    <property type="entry name" value="TIMP"/>
</dbReference>
<gene>
    <name evidence="16" type="primary">TIMP1</name>
</gene>
<dbReference type="FunFam" id="2.40.50.120:FF:000016">
    <property type="entry name" value="Metalloproteinase inhibitor 1"/>
    <property type="match status" value="1"/>
</dbReference>
<feature type="disulfide bond" evidence="13">
    <location>
        <begin position="36"/>
        <end position="147"/>
    </location>
</feature>
<protein>
    <recommendedName>
        <fullName evidence="2">Metalloproteinase inhibitor 1</fullName>
    </recommendedName>
    <alternativeName>
        <fullName evidence="11">Tissue inhibitor of metalloproteinases 1</fullName>
    </alternativeName>
</protein>
<keyword evidence="6 12" id="KW-0862">Zinc</keyword>
<dbReference type="Proteomes" id="UP000694387">
    <property type="component" value="Chromosome X"/>
</dbReference>
<dbReference type="GO" id="GO:0005615">
    <property type="term" value="C:extracellular space"/>
    <property type="evidence" value="ECO:0007669"/>
    <property type="project" value="TreeGrafter"/>
</dbReference>
<evidence type="ECO:0000256" key="10">
    <source>
        <dbReference type="ARBA" id="ARBA00025946"/>
    </source>
</evidence>
<evidence type="ECO:0000313" key="17">
    <source>
        <dbReference type="Proteomes" id="UP000694387"/>
    </source>
</evidence>
<evidence type="ECO:0000259" key="15">
    <source>
        <dbReference type="PROSITE" id="PS50189"/>
    </source>
</evidence>
<evidence type="ECO:0000256" key="12">
    <source>
        <dbReference type="PIRSR" id="PIRSR601820-1"/>
    </source>
</evidence>
<keyword evidence="17" id="KW-1185">Reference proteome</keyword>
<reference evidence="16 17" key="1">
    <citation type="journal article" date="2020" name="Nat. Commun.">
        <title>Donkey genomes provide new insights into domestication and selection for coat color.</title>
        <authorList>
            <person name="Wang"/>
            <person name="C."/>
            <person name="Li"/>
            <person name="H."/>
            <person name="Guo"/>
            <person name="Y."/>
            <person name="Huang"/>
            <person name="J."/>
            <person name="Sun"/>
            <person name="Y."/>
            <person name="Min"/>
            <person name="J."/>
            <person name="Wang"/>
            <person name="J."/>
            <person name="Fang"/>
            <person name="X."/>
            <person name="Zhao"/>
            <person name="Z."/>
            <person name="Wang"/>
            <person name="S."/>
            <person name="Zhang"/>
            <person name="Y."/>
            <person name="Liu"/>
            <person name="Q."/>
            <person name="Jiang"/>
            <person name="Q."/>
            <person name="Wang"/>
            <person name="X."/>
            <person name="Guo"/>
            <person name="Y."/>
            <person name="Yang"/>
            <person name="C."/>
            <person name="Wang"/>
            <person name="Y."/>
            <person name="Tian"/>
            <person name="F."/>
            <person name="Zhuang"/>
            <person name="G."/>
            <person name="Fan"/>
            <person name="Y."/>
            <person name="Gao"/>
            <person name="Q."/>
            <person name="Li"/>
            <person name="Y."/>
            <person name="Ju"/>
            <person name="Z."/>
            <person name="Li"/>
            <person name="J."/>
            <person name="Li"/>
            <person name="R."/>
            <person name="Hou"/>
            <person name="M."/>
            <person name="Yang"/>
            <person name="G."/>
            <person name="Liu"/>
            <person name="G."/>
            <person name="Liu"/>
            <person name="W."/>
            <person name="Guo"/>
            <person name="J."/>
            <person name="Pan"/>
            <person name="S."/>
            <person name="Fan"/>
            <person name="G."/>
            <person name="Zhang"/>
            <person name="W."/>
            <person name="Zhang"/>
            <person name="R."/>
            <person name="Yu"/>
            <person name="J."/>
            <person name="Zhang"/>
            <person name="X."/>
            <person name="Yin"/>
            <person name="Q."/>
            <person name="Ji"/>
            <person name="C."/>
            <person name="Jin"/>
            <person name="Y."/>
            <person name="Yue"/>
            <person name="G."/>
            <person name="Liu"/>
            <person name="M."/>
            <person name="Xu"/>
            <person name="J."/>
            <person name="Liu"/>
            <person name="S."/>
            <person name="Jordana"/>
            <person name="J."/>
            <person name="Noce"/>
            <person name="A."/>
            <person name="Amills"/>
            <person name="M."/>
            <person name="Wu"/>
            <person name="D.D."/>
            <person name="Li"/>
            <person name="S."/>
            <person name="Zhou"/>
            <person name="X. and Zhong"/>
            <person name="J."/>
        </authorList>
    </citation>
    <scope>NUCLEOTIDE SEQUENCE [LARGE SCALE GENOMIC DNA]</scope>
</reference>
<keyword evidence="14" id="KW-0732">Signal</keyword>
<comment type="subunit">
    <text evidence="10">Interacts with MMP1, MMP3, MMP10 and MMP13, but has only very low affinity for MMP14. Interacts with CD63; identified in a complex with CD63 and ITGB1.</text>
</comment>
<name>A0A9L0IMW0_EQUAS</name>
<dbReference type="AlphaFoldDB" id="A0A9L0IMW0"/>
<dbReference type="GO" id="GO:0034097">
    <property type="term" value="P:response to cytokine"/>
    <property type="evidence" value="ECO:0007669"/>
    <property type="project" value="TreeGrafter"/>
</dbReference>
<dbReference type="GO" id="GO:0046872">
    <property type="term" value="F:metal ion binding"/>
    <property type="evidence" value="ECO:0007669"/>
    <property type="project" value="UniProtKB-KW"/>
</dbReference>
<dbReference type="GO" id="GO:0008191">
    <property type="term" value="F:metalloendopeptidase inhibitor activity"/>
    <property type="evidence" value="ECO:0007669"/>
    <property type="project" value="InterPro"/>
</dbReference>
<evidence type="ECO:0000256" key="8">
    <source>
        <dbReference type="ARBA" id="ARBA00023157"/>
    </source>
</evidence>
<feature type="chain" id="PRO_5040358316" description="Metalloproteinase inhibitor 1" evidence="14">
    <location>
        <begin position="24"/>
        <end position="314"/>
    </location>
</feature>
<evidence type="ECO:0000256" key="14">
    <source>
        <dbReference type="SAM" id="SignalP"/>
    </source>
</evidence>
<dbReference type="PROSITE" id="PS00288">
    <property type="entry name" value="TIMP"/>
    <property type="match status" value="1"/>
</dbReference>
<evidence type="ECO:0000256" key="2">
    <source>
        <dbReference type="ARBA" id="ARBA00013524"/>
    </source>
</evidence>
<dbReference type="InterPro" id="IPR008993">
    <property type="entry name" value="TIMP-like_OB-fold"/>
</dbReference>
<evidence type="ECO:0000256" key="13">
    <source>
        <dbReference type="PIRSR" id="PIRSR601820-3"/>
    </source>
</evidence>
<keyword evidence="5 12" id="KW-0479">Metal-binding</keyword>
<sequence length="314" mass="34822">MAPFAPLVSGILLLLWLTAPSRACTCVPPHPQTAFCSSEFVIRAKFVGTSEVNQTTLQRRYEIKMTKMFKGFSALGDAPDTWFVYTPAMESLCGYFHRSENRSEEFLIAGQLLNEKLYITTCSFVAPWNSLSSAQRQGFTKTYAAGCGECSVSAWALPATWKAVLGLFPKPWLVSCSLWLVLVPMAAPQTLGLSLTSLAVPPNLRLFPWKFWLSFCPVSDTWGFTVSWTFWLLPVPLTPPCDYSVVPLSIPDLGLLLGSLKFLQEHKALFPKASASSPAHLIAALQLCVFCSQRRIPLPFRWFRGCALIGLNVL</sequence>
<evidence type="ECO:0000256" key="7">
    <source>
        <dbReference type="ARBA" id="ARBA00023030"/>
    </source>
</evidence>
<evidence type="ECO:0000256" key="4">
    <source>
        <dbReference type="ARBA" id="ARBA00022553"/>
    </source>
</evidence>
<evidence type="ECO:0000256" key="5">
    <source>
        <dbReference type="ARBA" id="ARBA00022723"/>
    </source>
</evidence>
<feature type="disulfide bond" evidence="13">
    <location>
        <begin position="24"/>
        <end position="93"/>
    </location>
</feature>
<dbReference type="PANTHER" id="PTHR11844">
    <property type="entry name" value="METALLOPROTEASE INHIBITOR"/>
    <property type="match status" value="1"/>
</dbReference>
<keyword evidence="4" id="KW-0597">Phosphoprotein</keyword>
<dbReference type="GO" id="GO:0008083">
    <property type="term" value="F:growth factor activity"/>
    <property type="evidence" value="ECO:0007669"/>
    <property type="project" value="UniProtKB-KW"/>
</dbReference>
<dbReference type="InterPro" id="IPR001134">
    <property type="entry name" value="Netrin_domain"/>
</dbReference>
<dbReference type="Ensembl" id="ENSEAST00005064663.1">
    <property type="protein sequence ID" value="ENSEASP00005042229.1"/>
    <property type="gene ID" value="ENSEASG00005004759.2"/>
</dbReference>
<reference evidence="16" key="2">
    <citation type="submission" date="2025-08" db="UniProtKB">
        <authorList>
            <consortium name="Ensembl"/>
        </authorList>
    </citation>
    <scope>IDENTIFICATION</scope>
</reference>
<dbReference type="GO" id="GO:0051045">
    <property type="term" value="P:negative regulation of membrane protein ectodomain proteolysis"/>
    <property type="evidence" value="ECO:0007669"/>
    <property type="project" value="TreeGrafter"/>
</dbReference>
<evidence type="ECO:0000256" key="6">
    <source>
        <dbReference type="ARBA" id="ARBA00022833"/>
    </source>
</evidence>
<dbReference type="Pfam" id="PF00965">
    <property type="entry name" value="TIMP"/>
    <property type="match status" value="1"/>
</dbReference>
<feature type="domain" description="NTR" evidence="15">
    <location>
        <begin position="24"/>
        <end position="147"/>
    </location>
</feature>
<dbReference type="GO" id="GO:0009725">
    <property type="term" value="P:response to hormone"/>
    <property type="evidence" value="ECO:0007669"/>
    <property type="project" value="TreeGrafter"/>
</dbReference>
<feature type="disulfide bond" evidence="13">
    <location>
        <begin position="26"/>
        <end position="122"/>
    </location>
</feature>
<dbReference type="GO" id="GO:0002020">
    <property type="term" value="F:protease binding"/>
    <property type="evidence" value="ECO:0007669"/>
    <property type="project" value="TreeGrafter"/>
</dbReference>
<dbReference type="GeneTree" id="ENSGT00940000161081"/>
<evidence type="ECO:0000256" key="9">
    <source>
        <dbReference type="ARBA" id="ARBA00024917"/>
    </source>
</evidence>
<feature type="signal peptide" evidence="14">
    <location>
        <begin position="1"/>
        <end position="23"/>
    </location>
</feature>
<evidence type="ECO:0000256" key="3">
    <source>
        <dbReference type="ARBA" id="ARBA00022525"/>
    </source>
</evidence>
<organism evidence="16 17">
    <name type="scientific">Equus asinus</name>
    <name type="common">Donkey</name>
    <name type="synonym">Equus africanus asinus</name>
    <dbReference type="NCBI Taxonomy" id="9793"/>
    <lineage>
        <taxon>Eukaryota</taxon>
        <taxon>Metazoa</taxon>
        <taxon>Chordata</taxon>
        <taxon>Craniata</taxon>
        <taxon>Vertebrata</taxon>
        <taxon>Euteleostomi</taxon>
        <taxon>Mammalia</taxon>
        <taxon>Eutheria</taxon>
        <taxon>Laurasiatheria</taxon>
        <taxon>Perissodactyla</taxon>
        <taxon>Equidae</taxon>
        <taxon>Equus</taxon>
    </lineage>
</organism>
<keyword evidence="8 13" id="KW-1015">Disulfide bond</keyword>
<comment type="subcellular location">
    <subcellularLocation>
        <location evidence="1">Secreted</location>
    </subcellularLocation>
</comment>
<keyword evidence="7" id="KW-0339">Growth factor</keyword>
<evidence type="ECO:0000256" key="1">
    <source>
        <dbReference type="ARBA" id="ARBA00004613"/>
    </source>
</evidence>
<dbReference type="InterPro" id="IPR030490">
    <property type="entry name" value="TIMP_CS"/>
</dbReference>
<dbReference type="PROSITE" id="PS50189">
    <property type="entry name" value="NTR"/>
    <property type="match status" value="1"/>
</dbReference>
<dbReference type="SMART" id="SM00206">
    <property type="entry name" value="NTR"/>
    <property type="match status" value="1"/>
</dbReference>
<dbReference type="SUPFAM" id="SSF50242">
    <property type="entry name" value="TIMP-like"/>
    <property type="match status" value="1"/>
</dbReference>
<comment type="function">
    <text evidence="9">Metalloproteinase inhibitor that functions by forming one to one complexes with target metalloproteinases, such as collagenases, and irreversibly inactivates them by binding to their catalytic zinc cofactor. Acts on MMP1, MMP2, MMP3, MMP7, MMP8, MMP9, MMP10, MMP11, MMP12, MMP13 and MMP16. Does not act on MMP14. Also functions as a growth factor that regulates cell differentiation, migration and cell death and activates cellular signaling cascades via CD63 and ITGB1. Plays a role in integrin signaling.</text>
</comment>
<keyword evidence="3" id="KW-0964">Secreted</keyword>
<proteinExistence type="predicted"/>